<keyword evidence="1" id="KW-0472">Membrane</keyword>
<dbReference type="AlphaFoldDB" id="A0A6J6VID7"/>
<evidence type="ECO:0000256" key="1">
    <source>
        <dbReference type="SAM" id="Phobius"/>
    </source>
</evidence>
<protein>
    <submittedName>
        <fullName evidence="2">Unannotated protein</fullName>
    </submittedName>
</protein>
<gene>
    <name evidence="2" type="ORF">UFOPK2754_03151</name>
</gene>
<reference evidence="2" key="1">
    <citation type="submission" date="2020-05" db="EMBL/GenBank/DDBJ databases">
        <authorList>
            <person name="Chiriac C."/>
            <person name="Salcher M."/>
            <person name="Ghai R."/>
            <person name="Kavagutti S V."/>
        </authorList>
    </citation>
    <scope>NUCLEOTIDE SEQUENCE</scope>
</reference>
<proteinExistence type="predicted"/>
<accession>A0A6J6VID7</accession>
<dbReference type="EMBL" id="CAEZYR010000191">
    <property type="protein sequence ID" value="CAB4772191.1"/>
    <property type="molecule type" value="Genomic_DNA"/>
</dbReference>
<evidence type="ECO:0000313" key="2">
    <source>
        <dbReference type="EMBL" id="CAB4772191.1"/>
    </source>
</evidence>
<organism evidence="2">
    <name type="scientific">freshwater metagenome</name>
    <dbReference type="NCBI Taxonomy" id="449393"/>
    <lineage>
        <taxon>unclassified sequences</taxon>
        <taxon>metagenomes</taxon>
        <taxon>ecological metagenomes</taxon>
    </lineage>
</organism>
<sequence>MSGTTGASSIAPFRHLFVFMAVGGVLLSCIGTLIRTSPSHASPDLAV</sequence>
<keyword evidence="1" id="KW-0812">Transmembrane</keyword>
<name>A0A6J6VID7_9ZZZZ</name>
<feature type="transmembrane region" description="Helical" evidence="1">
    <location>
        <begin position="16"/>
        <end position="34"/>
    </location>
</feature>
<keyword evidence="1" id="KW-1133">Transmembrane helix</keyword>